<sequence>MITTTNAILKLDENQKQIIFDYNECFGQPITDLDINIKDNLIDQQREFLYENNLRINSIKAVEKYYDEDELKYKYKFVEDFKLADASTSFNLIMFSIDSFNGLDKCGGDFNLEINIPIKSGNADILNILTLYIVGKPSTKYSIYDKQCKSIATNMESFMLLRTNPKLTGNIKLVVTEDYELYLDTFKVSTTSVLNKHVYRHKAIPDDGNYPYDVYKVFRTVPADEMYRVYDDSYDPHKNYYDSNLQVENIYEYGAEFNDDKLYNENMRILAPLYIGKELPDYFIIFRTDHLNNDVKFDNIKVFNELLVNAECVKIFDLRRHTSIGKYLNNYKSMTEEYLSGTCSLQFIEQDNDVSSANYRQGRNIWKGISFKKGIFVNMAETSYFANQILNGGQSVQERFNMFLLNGYSRNGILYPNILNLQFMFNDANAENLSMHNYFGLYLTENDFVTFNQIIKNVDNGGNIKMSYYDEFDKIVNIEDTKIKVLDNDMYKDHIFMCTTIHNAEYIKSLNDFNLFVNNYVVNKPYDNIVHMHSEKLENRYDSFLTMLFDNPIHYGEHFKFINFNAHTVYEVIASNDNALTQYKNCISEYVQTNIINDVSIYRVTFYTQDVNDSNKVAALHEQLYRLHKAINKFGEHIQSTSYNDTTLAVIADMTDIYFQHISYEHIINNTDKYDNIQYFNKGNTYKYCVLSDKPMEYTDKYMSFCNNGFENTGLRYSAIVKFIELSNYKEQNIYEITGDIHENIMKVPIPLINTGNGYYPITSMNLENINLAFKGYKQSSIMVKNRIPCNSVISPYNCNNSIIVFQHDAFMINDYINICSPLKSNIALMGINSIKDIDVYVGNKNAVLHQTIKNASFLNGEIIKLDGSDNRIHNYITYKLISGHISGLPINANDLFTVTSDKIYYMYNNTVNELPILTNTLKFDADSVIELAYTGSLDNYSYNTIEPEMLETNFYTDPTDTENSNLEIPLVPLVNCQWKSNGVYFDSLPLLNINTFTNYNLTGNFVDAVYTMAGNGQYILDKPSDCIEINGEKIKISDFIQYKNYRNAIKKYLACNTKISTAIGYYNPYVNSLEFIYYGIKFIFKISNSEYTNEINLSEYNNYEIFIINDYNASLKNEMYISKNEEFILIVNHVYNTSQTYTNNNVKFITNTIYDIDYNWFNANFNYGLQHISTLNNIMRIQKLNDNDITDVSNIKYVIEQDLNQYMDFSDDDVYFAIDTSNCKRHNSYDEFNMVNGKYNFITNGLNSSSMYIYDSSLNILYERYKDTVFDTRMKNTYVVKNNTAQIPVKTYNDKINEYIESFKNDIDLHIINGEKCQTFHINNDYKPLILSMQTPNKVKFNHGLFDPNFIDIFNFDINDNISEILNIDTLYANTHATNIKPVKNVYYNKIMKAGMKCKYNYFIKDEQSPMATDWDNNLYRLYNDDLTYNDTAGYILGITDKMMFGSKCIVMHEQIISIKNWDYTGNNNNATFTVTNNNVMSIPQKSLQITLNITDSFIDMLMNIPAFINNWNKIGSINNKFVYINNYINNTLLKQYDINNPVVEVYNVQKAISSNKPNDYFQKTEPINMEKEYTLINNVNTQIYNNNNKIVLVITIQNYENTLYYPVVKINKI</sequence>
<protein>
    <recommendedName>
        <fullName evidence="3">Virion structural protein</fullName>
    </recommendedName>
</protein>
<proteinExistence type="predicted"/>
<evidence type="ECO:0000313" key="2">
    <source>
        <dbReference type="Proteomes" id="UP001358193"/>
    </source>
</evidence>
<evidence type="ECO:0000313" key="1">
    <source>
        <dbReference type="EMBL" id="WQJ53594.1"/>
    </source>
</evidence>
<dbReference type="Proteomes" id="UP001358193">
    <property type="component" value="Segment"/>
</dbReference>
<reference evidence="1 2" key="1">
    <citation type="submission" date="2023-11" db="EMBL/GenBank/DDBJ databases">
        <authorList>
            <person name="Cook R."/>
            <person name="Crisci M."/>
            <person name="Pye H."/>
            <person name="Adriaenssens E."/>
            <person name="Santini J."/>
        </authorList>
    </citation>
    <scope>NUCLEOTIDE SEQUENCE [LARGE SCALE GENOMIC DNA]</scope>
    <source>
        <strain evidence="1">Lak_Megaphage_Sonny</strain>
    </source>
</reference>
<dbReference type="EMBL" id="OR769223">
    <property type="protein sequence ID" value="WQJ53594.1"/>
    <property type="molecule type" value="Genomic_DNA"/>
</dbReference>
<name>A0ABZ0Z3H2_9CAUD</name>
<accession>A0ABZ0Z3H2</accession>
<keyword evidence="2" id="KW-1185">Reference proteome</keyword>
<evidence type="ECO:0008006" key="3">
    <source>
        <dbReference type="Google" id="ProtNLM"/>
    </source>
</evidence>
<organism evidence="1 2">
    <name type="scientific">phage Lak_Megaphage_Sonny</name>
    <dbReference type="NCBI Taxonomy" id="3109229"/>
    <lineage>
        <taxon>Viruses</taxon>
        <taxon>Duplodnaviria</taxon>
        <taxon>Heunggongvirae</taxon>
        <taxon>Uroviricota</taxon>
        <taxon>Caudoviricetes</taxon>
        <taxon>Caudoviricetes code 15 clade</taxon>
    </lineage>
</organism>